<dbReference type="PROSITE" id="PS00523">
    <property type="entry name" value="SULFATASE_1"/>
    <property type="match status" value="1"/>
</dbReference>
<keyword evidence="8" id="KW-1185">Reference proteome</keyword>
<dbReference type="InterPro" id="IPR024607">
    <property type="entry name" value="Sulfatase_CS"/>
</dbReference>
<keyword evidence="2" id="KW-0479">Metal-binding</keyword>
<dbReference type="Gene3D" id="3.30.1120.10">
    <property type="match status" value="1"/>
</dbReference>
<evidence type="ECO:0000313" key="7">
    <source>
        <dbReference type="EMBL" id="GAA5135053.1"/>
    </source>
</evidence>
<dbReference type="CDD" id="cd16143">
    <property type="entry name" value="ARS_like"/>
    <property type="match status" value="1"/>
</dbReference>
<dbReference type="PROSITE" id="PS00149">
    <property type="entry name" value="SULFATASE_2"/>
    <property type="match status" value="1"/>
</dbReference>
<feature type="signal peptide" evidence="5">
    <location>
        <begin position="1"/>
        <end position="18"/>
    </location>
</feature>
<name>A0ABP9NW17_9BACT</name>
<dbReference type="InterPro" id="IPR017850">
    <property type="entry name" value="Alkaline_phosphatase_core_sf"/>
</dbReference>
<dbReference type="Proteomes" id="UP001499852">
    <property type="component" value="Unassembled WGS sequence"/>
</dbReference>
<reference evidence="8" key="1">
    <citation type="journal article" date="2019" name="Int. J. Syst. Evol. Microbiol.">
        <title>The Global Catalogue of Microorganisms (GCM) 10K type strain sequencing project: providing services to taxonomists for standard genome sequencing and annotation.</title>
        <authorList>
            <consortium name="The Broad Institute Genomics Platform"/>
            <consortium name="The Broad Institute Genome Sequencing Center for Infectious Disease"/>
            <person name="Wu L."/>
            <person name="Ma J."/>
        </authorList>
    </citation>
    <scope>NUCLEOTIDE SEQUENCE [LARGE SCALE GENOMIC DNA]</scope>
    <source>
        <strain evidence="8">JCM 18053</strain>
    </source>
</reference>
<evidence type="ECO:0000256" key="3">
    <source>
        <dbReference type="ARBA" id="ARBA00022801"/>
    </source>
</evidence>
<dbReference type="PANTHER" id="PTHR42693:SF53">
    <property type="entry name" value="ENDO-4-O-SULFATASE"/>
    <property type="match status" value="1"/>
</dbReference>
<dbReference type="PANTHER" id="PTHR42693">
    <property type="entry name" value="ARYLSULFATASE FAMILY MEMBER"/>
    <property type="match status" value="1"/>
</dbReference>
<comment type="similarity">
    <text evidence="1">Belongs to the sulfatase family.</text>
</comment>
<keyword evidence="3" id="KW-0378">Hydrolase</keyword>
<proteinExistence type="inferred from homology"/>
<protein>
    <recommendedName>
        <fullName evidence="6">Sulfatase N-terminal domain-containing protein</fullName>
    </recommendedName>
</protein>
<evidence type="ECO:0000256" key="1">
    <source>
        <dbReference type="ARBA" id="ARBA00008779"/>
    </source>
</evidence>
<feature type="chain" id="PRO_5045358292" description="Sulfatase N-terminal domain-containing protein" evidence="5">
    <location>
        <begin position="19"/>
        <end position="699"/>
    </location>
</feature>
<dbReference type="SUPFAM" id="SSF53649">
    <property type="entry name" value="Alkaline phosphatase-like"/>
    <property type="match status" value="1"/>
</dbReference>
<dbReference type="RefSeq" id="WP_345735049.1">
    <property type="nucleotide sequence ID" value="NZ_BAABIA010000002.1"/>
</dbReference>
<dbReference type="Gene3D" id="3.40.720.10">
    <property type="entry name" value="Alkaline Phosphatase, subunit A"/>
    <property type="match status" value="1"/>
</dbReference>
<dbReference type="EMBL" id="BAABIA010000002">
    <property type="protein sequence ID" value="GAA5135053.1"/>
    <property type="molecule type" value="Genomic_DNA"/>
</dbReference>
<sequence>MKLLLSLLCLLCLHLAAADRPNIVVILADDFGYGSTGAYGADPALVRTPHLDRLSREGRRFTDASTTSSVCSPTRYSLITGRYCWRTSEKSGVLGTFSPLHIETTRLNMASLLKKHGYSTAAIGKWHLGYGTADDSPQWRTDYTAELSPGPLDIGFDYHFGVPANHGDLTGIYVENRFVYGLRQGKIPAGMKVPGTDSDGPDFKTTYTPEDTESGRATILDLDAPRRVNERVMPLLTRKTADWIRQQKKDRPFFLYYTPVAVHNPVTPDKDLAGKSKAGPYGDWIHELDRSIGGVLAALDETGHAENTLILFTSDNGGVFKPERDMPQTDAFKAGLKVNGALRGGKHTVWQGGFKVPFIARWPGKIPANSVCDEMVSLADILATTAAIIGEKLPAAQQAAEDSHNILPALLGEQAAPARNHLIVHSSDGVYAIRKGPWKWVEGIPAAGIKRTRSDEFIPTLFDLEKDPAETKDISAQHPEVVQELSALLNQYRNGGYSRELPPLHETGQPKIATLPPLPGSPLLEAPLASLPDKPWAITRGTWKAEDKAVWGIQKGPKDAGATLRVPVTFTEGVLDYSIQFQGANRHSLRIEAGEEHHSFRIEISPSYIGLTKNPDPGQSKEQTVPLARKSLELQTGIWYPVRITFHGSEVTVQVNDTRITGTHTLLIEPKKALNFLVFGDRAGFKDVRLIQTQPQSKP</sequence>
<accession>A0ABP9NW17</accession>
<dbReference type="InterPro" id="IPR000917">
    <property type="entry name" value="Sulfatase_N"/>
</dbReference>
<evidence type="ECO:0000256" key="2">
    <source>
        <dbReference type="ARBA" id="ARBA00022723"/>
    </source>
</evidence>
<gene>
    <name evidence="7" type="ORF">GCM10023213_07700</name>
</gene>
<dbReference type="InterPro" id="IPR050738">
    <property type="entry name" value="Sulfatase"/>
</dbReference>
<evidence type="ECO:0000313" key="8">
    <source>
        <dbReference type="Proteomes" id="UP001499852"/>
    </source>
</evidence>
<dbReference type="Pfam" id="PF00884">
    <property type="entry name" value="Sulfatase"/>
    <property type="match status" value="1"/>
</dbReference>
<organism evidence="7 8">
    <name type="scientific">Prosthecobacter algae</name>
    <dbReference type="NCBI Taxonomy" id="1144682"/>
    <lineage>
        <taxon>Bacteria</taxon>
        <taxon>Pseudomonadati</taxon>
        <taxon>Verrucomicrobiota</taxon>
        <taxon>Verrucomicrobiia</taxon>
        <taxon>Verrucomicrobiales</taxon>
        <taxon>Verrucomicrobiaceae</taxon>
        <taxon>Prosthecobacter</taxon>
    </lineage>
</organism>
<dbReference type="Gene3D" id="2.60.120.560">
    <property type="entry name" value="Exo-inulinase, domain 1"/>
    <property type="match status" value="1"/>
</dbReference>
<evidence type="ECO:0000256" key="5">
    <source>
        <dbReference type="SAM" id="SignalP"/>
    </source>
</evidence>
<comment type="caution">
    <text evidence="7">The sequence shown here is derived from an EMBL/GenBank/DDBJ whole genome shotgun (WGS) entry which is preliminary data.</text>
</comment>
<keyword evidence="4" id="KW-0106">Calcium</keyword>
<evidence type="ECO:0000259" key="6">
    <source>
        <dbReference type="Pfam" id="PF00884"/>
    </source>
</evidence>
<keyword evidence="5" id="KW-0732">Signal</keyword>
<evidence type="ECO:0000256" key="4">
    <source>
        <dbReference type="ARBA" id="ARBA00022837"/>
    </source>
</evidence>
<feature type="domain" description="Sulfatase N-terminal" evidence="6">
    <location>
        <begin position="21"/>
        <end position="388"/>
    </location>
</feature>